<evidence type="ECO:0000256" key="1">
    <source>
        <dbReference type="ARBA" id="ARBA00005986"/>
    </source>
</evidence>
<sequence>MTDHVRRFKHQKNNMSFRTVLLYPFKTKARFDLDYYTNIHMPLVQKHFSPHGLKSWEITKFSPETNQQFNIQVILMGESAEGAKAAGDTPGAKELADDVANFSDELPLMLTGTVVKSSL</sequence>
<accession>A0AAE0TLY1</accession>
<dbReference type="GO" id="GO:0016491">
    <property type="term" value="F:oxidoreductase activity"/>
    <property type="evidence" value="ECO:0007669"/>
    <property type="project" value="InterPro"/>
</dbReference>
<dbReference type="InterPro" id="IPR011008">
    <property type="entry name" value="Dimeric_a/b-barrel"/>
</dbReference>
<evidence type="ECO:0000313" key="2">
    <source>
        <dbReference type="EMBL" id="KAK3669298.1"/>
    </source>
</evidence>
<evidence type="ECO:0008006" key="4">
    <source>
        <dbReference type="Google" id="ProtNLM"/>
    </source>
</evidence>
<dbReference type="Proteomes" id="UP001274830">
    <property type="component" value="Unassembled WGS sequence"/>
</dbReference>
<dbReference type="AlphaFoldDB" id="A0AAE0TLY1"/>
<gene>
    <name evidence="2" type="ORF">LTR78_010836</name>
</gene>
<protein>
    <recommendedName>
        <fullName evidence="4">EthD domain-containing protein</fullName>
    </recommendedName>
</protein>
<dbReference type="PANTHER" id="PTHR40260">
    <property type="entry name" value="BLR8190 PROTEIN"/>
    <property type="match status" value="1"/>
</dbReference>
<dbReference type="Gene3D" id="3.30.70.100">
    <property type="match status" value="1"/>
</dbReference>
<proteinExistence type="inferred from homology"/>
<dbReference type="InterPro" id="IPR009799">
    <property type="entry name" value="EthD_dom"/>
</dbReference>
<organism evidence="2 3">
    <name type="scientific">Recurvomyces mirabilis</name>
    <dbReference type="NCBI Taxonomy" id="574656"/>
    <lineage>
        <taxon>Eukaryota</taxon>
        <taxon>Fungi</taxon>
        <taxon>Dikarya</taxon>
        <taxon>Ascomycota</taxon>
        <taxon>Pezizomycotina</taxon>
        <taxon>Dothideomycetes</taxon>
        <taxon>Dothideomycetidae</taxon>
        <taxon>Mycosphaerellales</taxon>
        <taxon>Teratosphaeriaceae</taxon>
        <taxon>Recurvomyces</taxon>
    </lineage>
</organism>
<dbReference type="EMBL" id="JAUTXT010000092">
    <property type="protein sequence ID" value="KAK3669298.1"/>
    <property type="molecule type" value="Genomic_DNA"/>
</dbReference>
<evidence type="ECO:0000313" key="3">
    <source>
        <dbReference type="Proteomes" id="UP001274830"/>
    </source>
</evidence>
<dbReference type="SUPFAM" id="SSF54909">
    <property type="entry name" value="Dimeric alpha+beta barrel"/>
    <property type="match status" value="1"/>
</dbReference>
<reference evidence="2" key="1">
    <citation type="submission" date="2023-07" db="EMBL/GenBank/DDBJ databases">
        <title>Black Yeasts Isolated from many extreme environments.</title>
        <authorList>
            <person name="Coleine C."/>
            <person name="Stajich J.E."/>
            <person name="Selbmann L."/>
        </authorList>
    </citation>
    <scope>NUCLEOTIDE SEQUENCE</scope>
    <source>
        <strain evidence="2">CCFEE 5485</strain>
    </source>
</reference>
<comment type="caution">
    <text evidence="2">The sequence shown here is derived from an EMBL/GenBank/DDBJ whole genome shotgun (WGS) entry which is preliminary data.</text>
</comment>
<name>A0AAE0TLY1_9PEZI</name>
<dbReference type="NCBIfam" id="TIGR02118">
    <property type="entry name" value="EthD family reductase"/>
    <property type="match status" value="1"/>
</dbReference>
<dbReference type="PANTHER" id="PTHR40260:SF2">
    <property type="entry name" value="BLR8190 PROTEIN"/>
    <property type="match status" value="1"/>
</dbReference>
<comment type="similarity">
    <text evidence="1">Belongs to the tpcK family.</text>
</comment>
<keyword evidence="3" id="KW-1185">Reference proteome</keyword>